<dbReference type="AlphaFoldDB" id="A0AAV3QVL9"/>
<evidence type="ECO:0000256" key="1">
    <source>
        <dbReference type="SAM" id="MobiDB-lite"/>
    </source>
</evidence>
<keyword evidence="3" id="KW-1185">Reference proteome</keyword>
<reference evidence="2 3" key="1">
    <citation type="submission" date="2024-01" db="EMBL/GenBank/DDBJ databases">
        <title>The complete chloroplast genome sequence of Lithospermum erythrorhizon: insights into the phylogenetic relationship among Boraginaceae species and the maternal lineages of purple gromwells.</title>
        <authorList>
            <person name="Okada T."/>
            <person name="Watanabe K."/>
        </authorList>
    </citation>
    <scope>NUCLEOTIDE SEQUENCE [LARGE SCALE GENOMIC DNA]</scope>
</reference>
<sequence>MFTVLDFVRSSFKVVLFFAAFRFNADQIINMEESNRIRKLLEPTRLIKLMDQLKKELNGEDTPIELPRQTRQMITYAILSRLRGLEDNVNSTVQRVSEELGFWISVEIVNTEHEDKPEGVEEPEQEVLPGKQLPPECQA</sequence>
<evidence type="ECO:0000313" key="3">
    <source>
        <dbReference type="Proteomes" id="UP001454036"/>
    </source>
</evidence>
<accession>A0AAV3QVL9</accession>
<dbReference type="Proteomes" id="UP001454036">
    <property type="component" value="Unassembled WGS sequence"/>
</dbReference>
<dbReference type="PANTHER" id="PTHR33344:SF1">
    <property type="entry name" value="OS06G0214100 PROTEIN"/>
    <property type="match status" value="1"/>
</dbReference>
<gene>
    <name evidence="2" type="ORF">LIER_22934</name>
</gene>
<protein>
    <submittedName>
        <fullName evidence="2">Uncharacterized protein</fullName>
    </submittedName>
</protein>
<dbReference type="PANTHER" id="PTHR33344">
    <property type="entry name" value="OS02G0761600 PROTEIN"/>
    <property type="match status" value="1"/>
</dbReference>
<evidence type="ECO:0000313" key="2">
    <source>
        <dbReference type="EMBL" id="GAA0168154.1"/>
    </source>
</evidence>
<comment type="caution">
    <text evidence="2">The sequence shown here is derived from an EMBL/GenBank/DDBJ whole genome shotgun (WGS) entry which is preliminary data.</text>
</comment>
<organism evidence="2 3">
    <name type="scientific">Lithospermum erythrorhizon</name>
    <name type="common">Purple gromwell</name>
    <name type="synonym">Lithospermum officinale var. erythrorhizon</name>
    <dbReference type="NCBI Taxonomy" id="34254"/>
    <lineage>
        <taxon>Eukaryota</taxon>
        <taxon>Viridiplantae</taxon>
        <taxon>Streptophyta</taxon>
        <taxon>Embryophyta</taxon>
        <taxon>Tracheophyta</taxon>
        <taxon>Spermatophyta</taxon>
        <taxon>Magnoliopsida</taxon>
        <taxon>eudicotyledons</taxon>
        <taxon>Gunneridae</taxon>
        <taxon>Pentapetalae</taxon>
        <taxon>asterids</taxon>
        <taxon>lamiids</taxon>
        <taxon>Boraginales</taxon>
        <taxon>Boraginaceae</taxon>
        <taxon>Boraginoideae</taxon>
        <taxon>Lithospermeae</taxon>
        <taxon>Lithospermum</taxon>
    </lineage>
</organism>
<feature type="region of interest" description="Disordered" evidence="1">
    <location>
        <begin position="113"/>
        <end position="139"/>
    </location>
</feature>
<dbReference type="EMBL" id="BAABME010006365">
    <property type="protein sequence ID" value="GAA0168154.1"/>
    <property type="molecule type" value="Genomic_DNA"/>
</dbReference>
<name>A0AAV3QVL9_LITER</name>
<proteinExistence type="predicted"/>